<feature type="region of interest" description="Disordered" evidence="8">
    <location>
        <begin position="17"/>
        <end position="37"/>
    </location>
</feature>
<protein>
    <recommendedName>
        <fullName evidence="7">Solute carrier family 40 member</fullName>
    </recommendedName>
</protein>
<evidence type="ECO:0000256" key="1">
    <source>
        <dbReference type="ARBA" id="ARBA00004141"/>
    </source>
</evidence>
<feature type="transmembrane region" description="Helical" evidence="7">
    <location>
        <begin position="542"/>
        <end position="566"/>
    </location>
</feature>
<accession>A0A1X7V033</accession>
<dbReference type="InParanoid" id="A0A1X7V033"/>
<dbReference type="PANTHER" id="PTHR11660">
    <property type="entry name" value="SOLUTE CARRIER FAMILY 40 MEMBER"/>
    <property type="match status" value="1"/>
</dbReference>
<feature type="transmembrane region" description="Helical" evidence="7">
    <location>
        <begin position="79"/>
        <end position="96"/>
    </location>
</feature>
<dbReference type="GO" id="GO:0005381">
    <property type="term" value="F:iron ion transmembrane transporter activity"/>
    <property type="evidence" value="ECO:0007669"/>
    <property type="project" value="UniProtKB-UniRule"/>
</dbReference>
<feature type="transmembrane region" description="Helical" evidence="7">
    <location>
        <begin position="182"/>
        <end position="204"/>
    </location>
</feature>
<name>A0A1X7V033_AMPQE</name>
<evidence type="ECO:0000256" key="8">
    <source>
        <dbReference type="SAM" id="MobiDB-lite"/>
    </source>
</evidence>
<feature type="transmembrane region" description="Helical" evidence="7">
    <location>
        <begin position="350"/>
        <end position="370"/>
    </location>
</feature>
<dbReference type="PANTHER" id="PTHR11660:SF57">
    <property type="entry name" value="SOLUTE CARRIER FAMILY 40 MEMBER"/>
    <property type="match status" value="1"/>
</dbReference>
<dbReference type="Pfam" id="PF06963">
    <property type="entry name" value="FPN1"/>
    <property type="match status" value="1"/>
</dbReference>
<dbReference type="AlphaFoldDB" id="A0A1X7V033"/>
<dbReference type="Gene3D" id="1.20.1250.20">
    <property type="entry name" value="MFS general substrate transporter like domains"/>
    <property type="match status" value="1"/>
</dbReference>
<dbReference type="EnsemblMetazoa" id="Aqu2.1.33590_001">
    <property type="protein sequence ID" value="Aqu2.1.33590_001"/>
    <property type="gene ID" value="Aqu2.1.33590"/>
</dbReference>
<dbReference type="InterPro" id="IPR009716">
    <property type="entry name" value="Ferroportin-1"/>
</dbReference>
<feature type="transmembrane region" description="Helical" evidence="7">
    <location>
        <begin position="149"/>
        <end position="176"/>
    </location>
</feature>
<keyword evidence="5 7" id="KW-1133">Transmembrane helix</keyword>
<comment type="function">
    <text evidence="7">May be involved in iron transport and iron homeostasis.</text>
</comment>
<organism evidence="9">
    <name type="scientific">Amphimedon queenslandica</name>
    <name type="common">Sponge</name>
    <dbReference type="NCBI Taxonomy" id="400682"/>
    <lineage>
        <taxon>Eukaryota</taxon>
        <taxon>Metazoa</taxon>
        <taxon>Porifera</taxon>
        <taxon>Demospongiae</taxon>
        <taxon>Heteroscleromorpha</taxon>
        <taxon>Haplosclerida</taxon>
        <taxon>Niphatidae</taxon>
        <taxon>Amphimedon</taxon>
    </lineage>
</organism>
<evidence type="ECO:0000256" key="2">
    <source>
        <dbReference type="ARBA" id="ARBA00006279"/>
    </source>
</evidence>
<evidence type="ECO:0000256" key="7">
    <source>
        <dbReference type="RuleBase" id="RU365065"/>
    </source>
</evidence>
<feature type="transmembrane region" description="Helical" evidence="7">
    <location>
        <begin position="270"/>
        <end position="298"/>
    </location>
</feature>
<comment type="similarity">
    <text evidence="2 7">Belongs to the ferroportin (FP) (TC 2.A.100) family. SLC40A subfamily.</text>
</comment>
<evidence type="ECO:0000256" key="3">
    <source>
        <dbReference type="ARBA" id="ARBA00022448"/>
    </source>
</evidence>
<keyword evidence="6 7" id="KW-0472">Membrane</keyword>
<evidence type="ECO:0000256" key="4">
    <source>
        <dbReference type="ARBA" id="ARBA00022692"/>
    </source>
</evidence>
<comment type="subcellular location">
    <subcellularLocation>
        <location evidence="1 7">Membrane</location>
        <topology evidence="1 7">Multi-pass membrane protein</topology>
    </subcellularLocation>
</comment>
<dbReference type="eggNOG" id="KOG2601">
    <property type="taxonomic scope" value="Eukaryota"/>
</dbReference>
<keyword evidence="7" id="KW-0406">Ion transport</keyword>
<dbReference type="SUPFAM" id="SSF103473">
    <property type="entry name" value="MFS general substrate transporter"/>
    <property type="match status" value="1"/>
</dbReference>
<feature type="transmembrane region" description="Helical" evidence="7">
    <location>
        <begin position="415"/>
        <end position="433"/>
    </location>
</feature>
<feature type="transmembrane region" description="Helical" evidence="7">
    <location>
        <begin position="382"/>
        <end position="403"/>
    </location>
</feature>
<dbReference type="OrthoDB" id="648861at2759"/>
<dbReference type="STRING" id="400682.A0A1X7V033"/>
<keyword evidence="4 7" id="KW-0812">Transmembrane</keyword>
<dbReference type="InterPro" id="IPR036259">
    <property type="entry name" value="MFS_trans_sf"/>
</dbReference>
<sequence>MRLHGWRSKKVAEKEELLRKREKEEHESNKLHESNELHEIGETPAKEPVKKGCLSWIIDVIFPILTSEYGQVKLTRKRSCLILLLFYSSRIFSAWSDRMWNFANSLVVVLLYPGSLLMPGVYGFSTRLLQAIFGTIVGDYVDTNPRLRVIWVCLIVQNGFVLLSTILFSVMFYFQWDVCGHTIIFGSLIAIVLLSSSISSLATIGNTIAIEKDWVVVIADYNNKTLALLNANLRRIDLLCKLFAPVVAGLLLSHTHSLVPFIRYDLAGGFAATVIIGLWNIVSYFGELSLLTIVYKLIPSLADKKLRDKDKKENGEGSSSKCIKLLKKLASPYRTLIAGWHIYWKQETNLAGFSLASIFLTVLGFSGVTATYLLTQGLSTDYIGLAQGLGGLFGILGTIFYPLLQRRIGTVRTGLFGITFQIVMLLFCVVGVFSPGKPTSDTGIGYYSPNCSSEDSGGTLSPTSTIPYSSLIYPSPSLSLYSEASPSPSITPPAEGSNGGFDVNLSIILILVGVTGARFGLWMFDLSIWQLIQEKVVVEERGVVSGVMNAMNSNMDMLHYVMVIAAPRPSEFPYLTIISFCSVFMGWVFYCCYVRRARGHFFHHPAKVFNKYCGCRCGQVGRATENPLSIANQLQFQDDDDDDL</sequence>
<proteinExistence type="inferred from homology"/>
<feature type="transmembrane region" description="Helical" evidence="7">
    <location>
        <begin position="242"/>
        <end position="264"/>
    </location>
</feature>
<feature type="transmembrane region" description="Helical" evidence="7">
    <location>
        <begin position="503"/>
        <end position="521"/>
    </location>
</feature>
<evidence type="ECO:0000313" key="9">
    <source>
        <dbReference type="EnsemblMetazoa" id="Aqu2.1.33590_001"/>
    </source>
</evidence>
<keyword evidence="3 7" id="KW-0813">Transport</keyword>
<evidence type="ECO:0000256" key="5">
    <source>
        <dbReference type="ARBA" id="ARBA00022989"/>
    </source>
</evidence>
<evidence type="ECO:0000256" key="6">
    <source>
        <dbReference type="ARBA" id="ARBA00023136"/>
    </source>
</evidence>
<feature type="transmembrane region" description="Helical" evidence="7">
    <location>
        <begin position="572"/>
        <end position="593"/>
    </location>
</feature>
<dbReference type="GO" id="GO:0016020">
    <property type="term" value="C:membrane"/>
    <property type="evidence" value="ECO:0007669"/>
    <property type="project" value="UniProtKB-SubCell"/>
</dbReference>
<reference evidence="9" key="1">
    <citation type="submission" date="2017-05" db="UniProtKB">
        <authorList>
            <consortium name="EnsemblMetazoa"/>
        </authorList>
    </citation>
    <scope>IDENTIFICATION</scope>
</reference>